<dbReference type="AlphaFoldDB" id="A0A512BVS3"/>
<sequence>MPFSNETDADKRLEILAKEAKNNFTLAWNGSEASLRNYKAVGEALIEAKTLRPNGYLKWAKAHLDIGKQWCANLVFLALNWLDYEQARSWAEAEGQPLGRKEFGVDGAVALIKKYRKSMDPAAHDSGDAPKRETKVSKLEAEVESLKQQLAGVMAQNALLMARIAGAVPKNPEPLDERTKDRARKESMLWRAGTTQGESAAAEERLRTMAQNRHWEFEAFLRECRIERPVNWTVAKAA</sequence>
<evidence type="ECO:0000313" key="2">
    <source>
        <dbReference type="EMBL" id="GEO16064.1"/>
    </source>
</evidence>
<comment type="caution">
    <text evidence="2">The sequence shown here is derived from an EMBL/GenBank/DDBJ whole genome shotgun (WGS) entry which is preliminary data.</text>
</comment>
<accession>A0A512BVS3</accession>
<name>A0A512BVS3_9HYPH</name>
<gene>
    <name evidence="2" type="ORF">MAE02_37600</name>
</gene>
<dbReference type="RefSeq" id="WP_114187411.1">
    <property type="nucleotide sequence ID" value="NZ_BJYU01000054.1"/>
</dbReference>
<keyword evidence="1" id="KW-0175">Coiled coil</keyword>
<keyword evidence="3" id="KW-1185">Reference proteome</keyword>
<protein>
    <submittedName>
        <fullName evidence="2">Uncharacterized protein</fullName>
    </submittedName>
</protein>
<proteinExistence type="predicted"/>
<feature type="coiled-coil region" evidence="1">
    <location>
        <begin position="129"/>
        <end position="156"/>
    </location>
</feature>
<reference evidence="2 3" key="1">
    <citation type="submission" date="2019-07" db="EMBL/GenBank/DDBJ databases">
        <title>Whole genome shotgun sequence of Microvirga aerophila NBRC 106136.</title>
        <authorList>
            <person name="Hosoyama A."/>
            <person name="Uohara A."/>
            <person name="Ohji S."/>
            <person name="Ichikawa N."/>
        </authorList>
    </citation>
    <scope>NUCLEOTIDE SEQUENCE [LARGE SCALE GENOMIC DNA]</scope>
    <source>
        <strain evidence="2 3">NBRC 106136</strain>
    </source>
</reference>
<organism evidence="2 3">
    <name type="scientific">Microvirga aerophila</name>
    <dbReference type="NCBI Taxonomy" id="670291"/>
    <lineage>
        <taxon>Bacteria</taxon>
        <taxon>Pseudomonadati</taxon>
        <taxon>Pseudomonadota</taxon>
        <taxon>Alphaproteobacteria</taxon>
        <taxon>Hyphomicrobiales</taxon>
        <taxon>Methylobacteriaceae</taxon>
        <taxon>Microvirga</taxon>
    </lineage>
</organism>
<evidence type="ECO:0000256" key="1">
    <source>
        <dbReference type="SAM" id="Coils"/>
    </source>
</evidence>
<dbReference type="OrthoDB" id="9980429at2"/>
<dbReference type="Proteomes" id="UP000321085">
    <property type="component" value="Unassembled WGS sequence"/>
</dbReference>
<evidence type="ECO:0000313" key="3">
    <source>
        <dbReference type="Proteomes" id="UP000321085"/>
    </source>
</evidence>
<dbReference type="EMBL" id="BJYU01000054">
    <property type="protein sequence ID" value="GEO16064.1"/>
    <property type="molecule type" value="Genomic_DNA"/>
</dbReference>